<organism evidence="8 9">
    <name type="scientific">Paramecium pentaurelia</name>
    <dbReference type="NCBI Taxonomy" id="43138"/>
    <lineage>
        <taxon>Eukaryota</taxon>
        <taxon>Sar</taxon>
        <taxon>Alveolata</taxon>
        <taxon>Ciliophora</taxon>
        <taxon>Intramacronucleata</taxon>
        <taxon>Oligohymenophorea</taxon>
        <taxon>Peniculida</taxon>
        <taxon>Parameciidae</taxon>
        <taxon>Paramecium</taxon>
    </lineage>
</organism>
<keyword evidence="6" id="KW-0812">Transmembrane</keyword>
<dbReference type="InterPro" id="IPR022764">
    <property type="entry name" value="Peptidase_S54_rhomboid_dom"/>
</dbReference>
<feature type="transmembrane region" description="Helical" evidence="6">
    <location>
        <begin position="170"/>
        <end position="192"/>
    </location>
</feature>
<feature type="transmembrane region" description="Helical" evidence="6">
    <location>
        <begin position="264"/>
        <end position="283"/>
    </location>
</feature>
<evidence type="ECO:0000313" key="8">
    <source>
        <dbReference type="EMBL" id="CAD8135441.1"/>
    </source>
</evidence>
<feature type="domain" description="Peptidase S54 rhomboid" evidence="7">
    <location>
        <begin position="103"/>
        <end position="248"/>
    </location>
</feature>
<comment type="subcellular location">
    <subcellularLocation>
        <location evidence="6">Membrane</location>
        <topology evidence="6">Multi-pass membrane protein</topology>
    </subcellularLocation>
</comment>
<dbReference type="PANTHER" id="PTHR22936:SF69">
    <property type="entry name" value="RHOMBOID-LIKE PROTEIN"/>
    <property type="match status" value="1"/>
</dbReference>
<evidence type="ECO:0000313" key="9">
    <source>
        <dbReference type="Proteomes" id="UP000689195"/>
    </source>
</evidence>
<evidence type="ECO:0000259" key="7">
    <source>
        <dbReference type="Pfam" id="PF01694"/>
    </source>
</evidence>
<keyword evidence="5 6" id="KW-0720">Serine protease</keyword>
<evidence type="ECO:0000256" key="1">
    <source>
        <dbReference type="ARBA" id="ARBA00000156"/>
    </source>
</evidence>
<sequence>MANIHRLGDNNDEGNGGQQMISIFGGIDEDPRGENFFDMLKKSFCPKIKLISFTTIISVLIIILYITMLGVGGVNKNDKFLSVYRKTLNDFGGNDPNDVKYNFEIFRWVTSLLLVGDFYNLVLAIFMILICYSILEATQGLLLTIIVFFGAGACGALFGDLCNLCKYTTYSETFACIYACVGFLIGYIILYWQKLNALGEMKCAVVCFVAIVVIFVMIFTFGSGQNNFYDNLGELGGFLGGLFIAMSLVDVPQSGEFESICRKVGYGFLGVQVGLSIILLYSLSCS</sequence>
<comment type="function">
    <text evidence="6">Serine protease involved in intramembrane proteolysis.</text>
</comment>
<dbReference type="AlphaFoldDB" id="A0A8S1S266"/>
<evidence type="ECO:0000256" key="5">
    <source>
        <dbReference type="ARBA" id="ARBA00022825"/>
    </source>
</evidence>
<evidence type="ECO:0000256" key="6">
    <source>
        <dbReference type="RuleBase" id="RU362115"/>
    </source>
</evidence>
<protein>
    <recommendedName>
        <fullName evidence="6">Rhomboid-like protease</fullName>
        <ecNumber evidence="6">3.4.21.105</ecNumber>
    </recommendedName>
</protein>
<dbReference type="GO" id="GO:0006508">
    <property type="term" value="P:proteolysis"/>
    <property type="evidence" value="ECO:0007669"/>
    <property type="project" value="UniProtKB-KW"/>
</dbReference>
<dbReference type="OrthoDB" id="306161at2759"/>
<gene>
    <name evidence="8" type="ORF">PPENT_87.1.T0040225</name>
</gene>
<dbReference type="Pfam" id="PF01694">
    <property type="entry name" value="Rhomboid"/>
    <property type="match status" value="1"/>
</dbReference>
<proteinExistence type="inferred from homology"/>
<dbReference type="Proteomes" id="UP000689195">
    <property type="component" value="Unassembled WGS sequence"/>
</dbReference>
<accession>A0A8S1S266</accession>
<dbReference type="PANTHER" id="PTHR22936">
    <property type="entry name" value="RHOMBOID-RELATED"/>
    <property type="match status" value="1"/>
</dbReference>
<dbReference type="GO" id="GO:0016020">
    <property type="term" value="C:membrane"/>
    <property type="evidence" value="ECO:0007669"/>
    <property type="project" value="UniProtKB-SubCell"/>
</dbReference>
<evidence type="ECO:0000256" key="4">
    <source>
        <dbReference type="ARBA" id="ARBA00022801"/>
    </source>
</evidence>
<feature type="transmembrane region" description="Helical" evidence="6">
    <location>
        <begin position="235"/>
        <end position="252"/>
    </location>
</feature>
<feature type="transmembrane region" description="Helical" evidence="6">
    <location>
        <begin position="204"/>
        <end position="223"/>
    </location>
</feature>
<comment type="catalytic activity">
    <reaction evidence="1 6">
        <text>Cleaves type-1 transmembrane domains using a catalytic dyad composed of serine and histidine that are contributed by different transmembrane domains.</text>
        <dbReference type="EC" id="3.4.21.105"/>
    </reaction>
</comment>
<keyword evidence="4 6" id="KW-0378">Hydrolase</keyword>
<reference evidence="8" key="1">
    <citation type="submission" date="2021-01" db="EMBL/GenBank/DDBJ databases">
        <authorList>
            <consortium name="Genoscope - CEA"/>
            <person name="William W."/>
        </authorList>
    </citation>
    <scope>NUCLEOTIDE SEQUENCE</scope>
</reference>
<evidence type="ECO:0000256" key="3">
    <source>
        <dbReference type="ARBA" id="ARBA00022670"/>
    </source>
</evidence>
<name>A0A8S1S266_9CILI</name>
<feature type="transmembrane region" description="Helical" evidence="6">
    <location>
        <begin position="118"/>
        <end position="135"/>
    </location>
</feature>
<comment type="similarity">
    <text evidence="2 6">Belongs to the peptidase S54 family.</text>
</comment>
<keyword evidence="9" id="KW-1185">Reference proteome</keyword>
<dbReference type="EC" id="3.4.21.105" evidence="6"/>
<feature type="transmembrane region" description="Helical" evidence="6">
    <location>
        <begin position="50"/>
        <end position="71"/>
    </location>
</feature>
<keyword evidence="6" id="KW-1133">Transmembrane helix</keyword>
<dbReference type="InterPro" id="IPR002610">
    <property type="entry name" value="Peptidase_S54_rhomboid-like"/>
</dbReference>
<comment type="caution">
    <text evidence="8">The sequence shown here is derived from an EMBL/GenBank/DDBJ whole genome shotgun (WGS) entry which is preliminary data.</text>
</comment>
<evidence type="ECO:0000256" key="2">
    <source>
        <dbReference type="ARBA" id="ARBA00009045"/>
    </source>
</evidence>
<dbReference type="EMBL" id="CAJJDO010000004">
    <property type="protein sequence ID" value="CAD8135441.1"/>
    <property type="molecule type" value="Genomic_DNA"/>
</dbReference>
<keyword evidence="6" id="KW-0472">Membrane</keyword>
<feature type="transmembrane region" description="Helical" evidence="6">
    <location>
        <begin position="140"/>
        <end position="158"/>
    </location>
</feature>
<dbReference type="GO" id="GO:0004252">
    <property type="term" value="F:serine-type endopeptidase activity"/>
    <property type="evidence" value="ECO:0007669"/>
    <property type="project" value="InterPro"/>
</dbReference>
<keyword evidence="3 6" id="KW-0645">Protease</keyword>